<dbReference type="OrthoDB" id="9815825at2"/>
<dbReference type="InterPro" id="IPR036291">
    <property type="entry name" value="NAD(P)-bd_dom_sf"/>
</dbReference>
<dbReference type="SUPFAM" id="SSF51735">
    <property type="entry name" value="NAD(P)-binding Rossmann-fold domains"/>
    <property type="match status" value="1"/>
</dbReference>
<dbReference type="Gene3D" id="3.40.50.720">
    <property type="entry name" value="NAD(P)-binding Rossmann-like Domain"/>
    <property type="match status" value="1"/>
</dbReference>
<evidence type="ECO:0000259" key="2">
    <source>
        <dbReference type="Pfam" id="PF22725"/>
    </source>
</evidence>
<evidence type="ECO:0000313" key="3">
    <source>
        <dbReference type="EMBL" id="PTX58370.1"/>
    </source>
</evidence>
<keyword evidence="4" id="KW-1185">Reference proteome</keyword>
<dbReference type="Proteomes" id="UP000244090">
    <property type="component" value="Unassembled WGS sequence"/>
</dbReference>
<dbReference type="InterPro" id="IPR000683">
    <property type="entry name" value="Gfo/Idh/MocA-like_OxRdtase_N"/>
</dbReference>
<dbReference type="Gene3D" id="3.30.360.10">
    <property type="entry name" value="Dihydrodipicolinate Reductase, domain 2"/>
    <property type="match status" value="1"/>
</dbReference>
<protein>
    <submittedName>
        <fullName evidence="3">Putative dehydrogenase</fullName>
    </submittedName>
</protein>
<dbReference type="InterPro" id="IPR055170">
    <property type="entry name" value="GFO_IDH_MocA-like_dom"/>
</dbReference>
<proteinExistence type="predicted"/>
<dbReference type="SUPFAM" id="SSF55347">
    <property type="entry name" value="Glyceraldehyde-3-phosphate dehydrogenase-like, C-terminal domain"/>
    <property type="match status" value="1"/>
</dbReference>
<feature type="domain" description="GFO/IDH/MocA-like oxidoreductase" evidence="2">
    <location>
        <begin position="155"/>
        <end position="216"/>
    </location>
</feature>
<dbReference type="AlphaFoldDB" id="A0A2T6BQJ8"/>
<evidence type="ECO:0000313" key="4">
    <source>
        <dbReference type="Proteomes" id="UP000244090"/>
    </source>
</evidence>
<dbReference type="PANTHER" id="PTHR43377">
    <property type="entry name" value="BILIVERDIN REDUCTASE A"/>
    <property type="match status" value="1"/>
</dbReference>
<dbReference type="Pfam" id="PF22725">
    <property type="entry name" value="GFO_IDH_MocA_C3"/>
    <property type="match status" value="1"/>
</dbReference>
<dbReference type="EMBL" id="QBKT01000014">
    <property type="protein sequence ID" value="PTX58370.1"/>
    <property type="molecule type" value="Genomic_DNA"/>
</dbReference>
<reference evidence="3 4" key="1">
    <citation type="submission" date="2018-04" db="EMBL/GenBank/DDBJ databases">
        <title>Genomic Encyclopedia of Archaeal and Bacterial Type Strains, Phase II (KMG-II): from individual species to whole genera.</title>
        <authorList>
            <person name="Goeker M."/>
        </authorList>
    </citation>
    <scope>NUCLEOTIDE SEQUENCE [LARGE SCALE GENOMIC DNA]</scope>
    <source>
        <strain evidence="3 4">DSM 25731</strain>
    </source>
</reference>
<dbReference type="GO" id="GO:0000166">
    <property type="term" value="F:nucleotide binding"/>
    <property type="evidence" value="ECO:0007669"/>
    <property type="project" value="InterPro"/>
</dbReference>
<comment type="caution">
    <text evidence="3">The sequence shown here is derived from an EMBL/GenBank/DDBJ whole genome shotgun (WGS) entry which is preliminary data.</text>
</comment>
<evidence type="ECO:0000259" key="1">
    <source>
        <dbReference type="Pfam" id="PF01408"/>
    </source>
</evidence>
<dbReference type="RefSeq" id="WP_108116804.1">
    <property type="nucleotide sequence ID" value="NZ_QBKT01000014.1"/>
</dbReference>
<dbReference type="PANTHER" id="PTHR43377:SF1">
    <property type="entry name" value="BILIVERDIN REDUCTASE A"/>
    <property type="match status" value="1"/>
</dbReference>
<gene>
    <name evidence="3" type="ORF">C8N46_11415</name>
</gene>
<organism evidence="3 4">
    <name type="scientific">Kordia periserrulae</name>
    <dbReference type="NCBI Taxonomy" id="701523"/>
    <lineage>
        <taxon>Bacteria</taxon>
        <taxon>Pseudomonadati</taxon>
        <taxon>Bacteroidota</taxon>
        <taxon>Flavobacteriia</taxon>
        <taxon>Flavobacteriales</taxon>
        <taxon>Flavobacteriaceae</taxon>
        <taxon>Kordia</taxon>
    </lineage>
</organism>
<sequence>MLKAGVLGAGHLGKIHLRLLQQSSQYELVGFYDANPEYAKKIVKEFGYTYYDSIDALIDAVDVIDIVTPTLSHHECAKKAILKGKHVFIEKPITNTVAEAEELIALAKKHKVKGQVGHVERFNPAFMAVKDQINTPMFIETHRLAEFNPRGTDVPVVLDLMIHDIDAILSVVNSPIKQINASGVSVISNSPDIANARLEFENGCVANLTSSRISMKNMRKSRFFQRDAYISVDFLEKKVEVVKMKDAPKKADEYAMILQNAEGVKKQIYFENPDISQNNAILDELETFADAINNDTTPIVSLEEATEALRIAIQIIETFEK</sequence>
<name>A0A2T6BQJ8_9FLAO</name>
<accession>A0A2T6BQJ8</accession>
<feature type="domain" description="Gfo/Idh/MocA-like oxidoreductase N-terminal" evidence="1">
    <location>
        <begin position="3"/>
        <end position="118"/>
    </location>
</feature>
<dbReference type="Pfam" id="PF01408">
    <property type="entry name" value="GFO_IDH_MocA"/>
    <property type="match status" value="1"/>
</dbReference>
<dbReference type="InterPro" id="IPR051450">
    <property type="entry name" value="Gfo/Idh/MocA_Oxidoreductases"/>
</dbReference>